<comment type="caution">
    <text evidence="5">The sequence shown here is derived from an EMBL/GenBank/DDBJ whole genome shotgun (WGS) entry which is preliminary data.</text>
</comment>
<dbReference type="EMBL" id="JACCCU010000002">
    <property type="protein sequence ID" value="NYF90787.1"/>
    <property type="molecule type" value="Genomic_DNA"/>
</dbReference>
<keyword evidence="3" id="KW-0472">Membrane</keyword>
<evidence type="ECO:0000313" key="5">
    <source>
        <dbReference type="EMBL" id="NYF90787.1"/>
    </source>
</evidence>
<keyword evidence="3" id="KW-0812">Transmembrane</keyword>
<organism evidence="5 6">
    <name type="scientific">Tunturiibacter lichenicola</name>
    <dbReference type="NCBI Taxonomy" id="2051959"/>
    <lineage>
        <taxon>Bacteria</taxon>
        <taxon>Pseudomonadati</taxon>
        <taxon>Acidobacteriota</taxon>
        <taxon>Terriglobia</taxon>
        <taxon>Terriglobales</taxon>
        <taxon>Acidobacteriaceae</taxon>
        <taxon>Tunturiibacter</taxon>
    </lineage>
</organism>
<dbReference type="InterPro" id="IPR052037">
    <property type="entry name" value="LPS_export_LptA"/>
</dbReference>
<name>A0A852VGM9_9BACT</name>
<dbReference type="InterPro" id="IPR005653">
    <property type="entry name" value="OstA-like_N"/>
</dbReference>
<keyword evidence="1" id="KW-0732">Signal</keyword>
<proteinExistence type="predicted"/>
<dbReference type="GO" id="GO:0015920">
    <property type="term" value="P:lipopolysaccharide transport"/>
    <property type="evidence" value="ECO:0007669"/>
    <property type="project" value="TreeGrafter"/>
</dbReference>
<gene>
    <name evidence="5" type="ORF">HDF08_002889</name>
</gene>
<feature type="compositionally biased region" description="Basic and acidic residues" evidence="2">
    <location>
        <begin position="832"/>
        <end position="842"/>
    </location>
</feature>
<dbReference type="GO" id="GO:0030288">
    <property type="term" value="C:outer membrane-bounded periplasmic space"/>
    <property type="evidence" value="ECO:0007669"/>
    <property type="project" value="TreeGrafter"/>
</dbReference>
<dbReference type="PANTHER" id="PTHR36504:SF1">
    <property type="entry name" value="LIPOPOLYSACCHARIDE EXPORT SYSTEM PROTEIN LPTA"/>
    <property type="match status" value="1"/>
</dbReference>
<dbReference type="AlphaFoldDB" id="A0A852VGM9"/>
<protein>
    <submittedName>
        <fullName evidence="5">Lipopolysaccharide export system protein LptA</fullName>
    </submittedName>
</protein>
<feature type="domain" description="Organic solvent tolerance-like N-terminal" evidence="4">
    <location>
        <begin position="527"/>
        <end position="639"/>
    </location>
</feature>
<reference evidence="5 6" key="1">
    <citation type="submission" date="2020-07" db="EMBL/GenBank/DDBJ databases">
        <title>Genomic Encyclopedia of Type Strains, Phase IV (KMG-V): Genome sequencing to study the core and pangenomes of soil and plant-associated prokaryotes.</title>
        <authorList>
            <person name="Whitman W."/>
        </authorList>
    </citation>
    <scope>NUCLEOTIDE SEQUENCE [LARGE SCALE GENOMIC DNA]</scope>
    <source>
        <strain evidence="5 6">M8UP22</strain>
    </source>
</reference>
<dbReference type="Pfam" id="PF03968">
    <property type="entry name" value="LptD_N"/>
    <property type="match status" value="2"/>
</dbReference>
<dbReference type="InterPro" id="IPR010664">
    <property type="entry name" value="LipoPS_assembly_LptC-rel"/>
</dbReference>
<feature type="region of interest" description="Disordered" evidence="2">
    <location>
        <begin position="819"/>
        <end position="842"/>
    </location>
</feature>
<evidence type="ECO:0000259" key="4">
    <source>
        <dbReference type="Pfam" id="PF03968"/>
    </source>
</evidence>
<dbReference type="Gene3D" id="2.60.450.10">
    <property type="entry name" value="Lipopolysaccharide (LPS) transport protein A like domain"/>
    <property type="match status" value="3"/>
</dbReference>
<feature type="transmembrane region" description="Helical" evidence="3">
    <location>
        <begin position="12"/>
        <end position="32"/>
    </location>
</feature>
<keyword evidence="3" id="KW-1133">Transmembrane helix</keyword>
<feature type="compositionally biased region" description="Polar residues" evidence="2">
    <location>
        <begin position="819"/>
        <end position="829"/>
    </location>
</feature>
<dbReference type="Proteomes" id="UP000564385">
    <property type="component" value="Unassembled WGS sequence"/>
</dbReference>
<accession>A0A852VGM9</accession>
<evidence type="ECO:0000256" key="2">
    <source>
        <dbReference type="SAM" id="MobiDB-lite"/>
    </source>
</evidence>
<evidence type="ECO:0000256" key="3">
    <source>
        <dbReference type="SAM" id="Phobius"/>
    </source>
</evidence>
<feature type="domain" description="Organic solvent tolerance-like N-terminal" evidence="4">
    <location>
        <begin position="693"/>
        <end position="812"/>
    </location>
</feature>
<dbReference type="GO" id="GO:0009279">
    <property type="term" value="C:cell outer membrane"/>
    <property type="evidence" value="ECO:0007669"/>
    <property type="project" value="TreeGrafter"/>
</dbReference>
<dbReference type="GO" id="GO:0017089">
    <property type="term" value="F:glycolipid transfer activity"/>
    <property type="evidence" value="ECO:0007669"/>
    <property type="project" value="TreeGrafter"/>
</dbReference>
<dbReference type="PANTHER" id="PTHR36504">
    <property type="entry name" value="LIPOPOLYSACCHARIDE EXPORT SYSTEM PROTEIN LPTA"/>
    <property type="match status" value="1"/>
</dbReference>
<evidence type="ECO:0000256" key="1">
    <source>
        <dbReference type="ARBA" id="ARBA00022729"/>
    </source>
</evidence>
<sequence>MNVSVERLRVWLLAGAGLLVIVIASFLGYAHYRAHRFLTNLPKKLGVNVRRETNGFTYSQSVQGRTVYTIHAAKAVERADGKVTLHDVGIVLYGRKEDRADRIYGKEFEYDQKNEVIRAEGEVHIDLQAPETADANAKMDYAPGKDLHGSEAAEKKDVRLIHVTTSGLVFLQKLGVAATDNEIEFESGGLTGHAVGADYNSDTGVVVLHSAVRVNGLERDRPVVLTASRAELDRQNERAVLTQAKYMAVGGKGDAGQTAQARDVVAHLRPDGTVERIEAEGEVTLTDGTGGIVMAPRGEMTLSAQSQPQSAVMSGGVKYSVDEPLRQAKGEAGHGQAAFDKAGRPEHVVMTGAVHLNEWVRTDASSDAWGERELNARQIELALFAGVNGKAELRDAKATGDARLKVMNPAGIHGGGGGPTSSALAGDVLTAHFVRVGSADHLAEVHGDGHTSMRRVNGKGVVDTSSGDSLVAHFRPGSAGVSRRASATGKGQSADEVTNAIEQGHVVMTELPVKKPGDSAAPVEERVTAEKAIYDGELERTTLTGNVQVSNGTSVLWADRVVAEQQTGDASADGSVKASFSQVGSEAEPVHVLASRAEMKHDSQVAKFYGAGSNGKPARLWQGASQVDAPVIEFEQKQKRLLAHGEGQGAPSAVHTVLVSAGTGVKTDSAKADNKTGKQMGGGKTSVIRVISRDLVYSDVARKADFTGGVQVDSSDGSMRGQQAVVYLQAAPANGVKKADGAAGGGFMGGSVERVVASGRIEMQQPGRRASGEQLVYTASDGVFVLTGTPAALPKVVDDQRGTVTGTSLRFHSGDENVVVSNEGESSAGQRVRTETRVKNKE</sequence>
<evidence type="ECO:0000313" key="6">
    <source>
        <dbReference type="Proteomes" id="UP000564385"/>
    </source>
</evidence>
<dbReference type="Pfam" id="PF06835">
    <property type="entry name" value="LptC"/>
    <property type="match status" value="1"/>
</dbReference>